<gene>
    <name evidence="1" type="ORF">MF672_027910</name>
</gene>
<organism evidence="1 2">
    <name type="scientific">Actinomadura luzonensis</name>
    <dbReference type="NCBI Taxonomy" id="2805427"/>
    <lineage>
        <taxon>Bacteria</taxon>
        <taxon>Bacillati</taxon>
        <taxon>Actinomycetota</taxon>
        <taxon>Actinomycetes</taxon>
        <taxon>Streptosporangiales</taxon>
        <taxon>Thermomonosporaceae</taxon>
        <taxon>Actinomadura</taxon>
    </lineage>
</organism>
<sequence length="310" mass="35247">MTADLESTAREAAKRLRNWRESGREADTRGVAYVGEGVLRCALCGTTLVVAQEDKGWYAASFSYSCADPGCGQGALPVAEVDRELEEFTRRRLKEPAVVAAWRATRLAKLDEQIADARLILPWCWDQRRRRQLSRRLAPSEWLFTPSTCMSGSRYHLYFFGAELTDLIVERARTVAEPQRGRSVGELAQAQREWAYLWLDLRRLKRRQVRRMLGRRALQEIDDDWEQRQTRLWDLLKETDWQYSGPARQPLDDRAMDQEWSQSPGAMARQRQSLLAYALGDNQLVLSATAAAGSRVRVVPAVSGGVFGAV</sequence>
<accession>A0ABT0G062</accession>
<dbReference type="Proteomes" id="UP001317259">
    <property type="component" value="Unassembled WGS sequence"/>
</dbReference>
<dbReference type="EMBL" id="JAKRKC020000001">
    <property type="protein sequence ID" value="MCK2217590.1"/>
    <property type="molecule type" value="Genomic_DNA"/>
</dbReference>
<dbReference type="RefSeq" id="WP_242375916.1">
    <property type="nucleotide sequence ID" value="NZ_JAKRKC020000001.1"/>
</dbReference>
<evidence type="ECO:0008006" key="3">
    <source>
        <dbReference type="Google" id="ProtNLM"/>
    </source>
</evidence>
<reference evidence="1 2" key="1">
    <citation type="submission" date="2022-04" db="EMBL/GenBank/DDBJ databases">
        <title>Genome draft of Actinomadura sp. ATCC 31491.</title>
        <authorList>
            <person name="Shi X."/>
            <person name="Du Y."/>
        </authorList>
    </citation>
    <scope>NUCLEOTIDE SEQUENCE [LARGE SCALE GENOMIC DNA]</scope>
    <source>
        <strain evidence="1 2">ATCC 31491</strain>
    </source>
</reference>
<evidence type="ECO:0000313" key="1">
    <source>
        <dbReference type="EMBL" id="MCK2217590.1"/>
    </source>
</evidence>
<evidence type="ECO:0000313" key="2">
    <source>
        <dbReference type="Proteomes" id="UP001317259"/>
    </source>
</evidence>
<proteinExistence type="predicted"/>
<comment type="caution">
    <text evidence="1">The sequence shown here is derived from an EMBL/GenBank/DDBJ whole genome shotgun (WGS) entry which is preliminary data.</text>
</comment>
<keyword evidence="2" id="KW-1185">Reference proteome</keyword>
<protein>
    <recommendedName>
        <fullName evidence="3">Recombinase zinc beta ribbon domain-containing protein</fullName>
    </recommendedName>
</protein>
<name>A0ABT0G062_9ACTN</name>